<protein>
    <submittedName>
        <fullName evidence="2">Uncharacterized protein</fullName>
    </submittedName>
</protein>
<feature type="region of interest" description="Disordered" evidence="1">
    <location>
        <begin position="1"/>
        <end position="77"/>
    </location>
</feature>
<sequence length="160" mass="18129">MTSWLENIKNQHGSLVEEEDEEEEEQAPKQPEEKKPEAPTEKPQIEQEQNQKQETAPTQQEPVKTTPTQDKFKYEGPSTRETYLFATSIDKIESKQEREYVENLLKVRANLSNVLDSASKPLESVGFLNKAAISAKSRYTNLSKLIMSVPIPHTAAAKSK</sequence>
<evidence type="ECO:0000313" key="2">
    <source>
        <dbReference type="EMBL" id="EAY00019.1"/>
    </source>
</evidence>
<name>A2F515_TRIV3</name>
<proteinExistence type="predicted"/>
<feature type="compositionally biased region" description="Acidic residues" evidence="1">
    <location>
        <begin position="16"/>
        <end position="25"/>
    </location>
</feature>
<reference evidence="2" key="1">
    <citation type="submission" date="2006-10" db="EMBL/GenBank/DDBJ databases">
        <authorList>
            <person name="Amadeo P."/>
            <person name="Zhao Q."/>
            <person name="Wortman J."/>
            <person name="Fraser-Liggett C."/>
            <person name="Carlton J."/>
        </authorList>
    </citation>
    <scope>NUCLEOTIDE SEQUENCE</scope>
    <source>
        <strain evidence="2">G3</strain>
    </source>
</reference>
<feature type="compositionally biased region" description="Basic and acidic residues" evidence="1">
    <location>
        <begin position="26"/>
        <end position="51"/>
    </location>
</feature>
<dbReference type="Proteomes" id="UP000001542">
    <property type="component" value="Unassembled WGS sequence"/>
</dbReference>
<evidence type="ECO:0000256" key="1">
    <source>
        <dbReference type="SAM" id="MobiDB-lite"/>
    </source>
</evidence>
<dbReference type="VEuPathDB" id="TrichDB:TVAGG3_0594710"/>
<organism evidence="2 3">
    <name type="scientific">Trichomonas vaginalis (strain ATCC PRA-98 / G3)</name>
    <dbReference type="NCBI Taxonomy" id="412133"/>
    <lineage>
        <taxon>Eukaryota</taxon>
        <taxon>Metamonada</taxon>
        <taxon>Parabasalia</taxon>
        <taxon>Trichomonadida</taxon>
        <taxon>Trichomonadidae</taxon>
        <taxon>Trichomonas</taxon>
    </lineage>
</organism>
<feature type="compositionally biased region" description="Polar residues" evidence="1">
    <location>
        <begin position="52"/>
        <end position="69"/>
    </location>
</feature>
<feature type="compositionally biased region" description="Polar residues" evidence="1">
    <location>
        <begin position="1"/>
        <end position="13"/>
    </location>
</feature>
<dbReference type="KEGG" id="tva:4757838"/>
<gene>
    <name evidence="2" type="ORF">TVAG_029230</name>
</gene>
<dbReference type="InParanoid" id="A2F515"/>
<dbReference type="AlphaFoldDB" id="A2F515"/>
<evidence type="ECO:0000313" key="3">
    <source>
        <dbReference type="Proteomes" id="UP000001542"/>
    </source>
</evidence>
<reference evidence="2" key="2">
    <citation type="journal article" date="2007" name="Science">
        <title>Draft genome sequence of the sexually transmitted pathogen Trichomonas vaginalis.</title>
        <authorList>
            <person name="Carlton J.M."/>
            <person name="Hirt R.P."/>
            <person name="Silva J.C."/>
            <person name="Delcher A.L."/>
            <person name="Schatz M."/>
            <person name="Zhao Q."/>
            <person name="Wortman J.R."/>
            <person name="Bidwell S.L."/>
            <person name="Alsmark U.C.M."/>
            <person name="Besteiro S."/>
            <person name="Sicheritz-Ponten T."/>
            <person name="Noel C.J."/>
            <person name="Dacks J.B."/>
            <person name="Foster P.G."/>
            <person name="Simillion C."/>
            <person name="Van de Peer Y."/>
            <person name="Miranda-Saavedra D."/>
            <person name="Barton G.J."/>
            <person name="Westrop G.D."/>
            <person name="Mueller S."/>
            <person name="Dessi D."/>
            <person name="Fiori P.L."/>
            <person name="Ren Q."/>
            <person name="Paulsen I."/>
            <person name="Zhang H."/>
            <person name="Bastida-Corcuera F.D."/>
            <person name="Simoes-Barbosa A."/>
            <person name="Brown M.T."/>
            <person name="Hayes R.D."/>
            <person name="Mukherjee M."/>
            <person name="Okumura C.Y."/>
            <person name="Schneider R."/>
            <person name="Smith A.J."/>
            <person name="Vanacova S."/>
            <person name="Villalvazo M."/>
            <person name="Haas B.J."/>
            <person name="Pertea M."/>
            <person name="Feldblyum T.V."/>
            <person name="Utterback T.R."/>
            <person name="Shu C.L."/>
            <person name="Osoegawa K."/>
            <person name="de Jong P.J."/>
            <person name="Hrdy I."/>
            <person name="Horvathova L."/>
            <person name="Zubacova Z."/>
            <person name="Dolezal P."/>
            <person name="Malik S.B."/>
            <person name="Logsdon J.M. Jr."/>
            <person name="Henze K."/>
            <person name="Gupta A."/>
            <person name="Wang C.C."/>
            <person name="Dunne R.L."/>
            <person name="Upcroft J.A."/>
            <person name="Upcroft P."/>
            <person name="White O."/>
            <person name="Salzberg S.L."/>
            <person name="Tang P."/>
            <person name="Chiu C.-H."/>
            <person name="Lee Y.-S."/>
            <person name="Embley T.M."/>
            <person name="Coombs G.H."/>
            <person name="Mottram J.C."/>
            <person name="Tachezy J."/>
            <person name="Fraser-Liggett C.M."/>
            <person name="Johnson P.J."/>
        </authorList>
    </citation>
    <scope>NUCLEOTIDE SEQUENCE [LARGE SCALE GENOMIC DNA]</scope>
    <source>
        <strain evidence="2">G3</strain>
    </source>
</reference>
<dbReference type="RefSeq" id="XP_001312948.1">
    <property type="nucleotide sequence ID" value="XM_001312947.1"/>
</dbReference>
<accession>A2F515</accession>
<dbReference type="EMBL" id="DS113617">
    <property type="protein sequence ID" value="EAY00019.1"/>
    <property type="molecule type" value="Genomic_DNA"/>
</dbReference>
<dbReference type="VEuPathDB" id="TrichDB:TVAG_029230"/>
<keyword evidence="3" id="KW-1185">Reference proteome</keyword>